<keyword evidence="2" id="KW-1185">Reference proteome</keyword>
<protein>
    <recommendedName>
        <fullName evidence="3">DUF2158 domain-containing protein</fullName>
    </recommendedName>
</protein>
<dbReference type="RefSeq" id="WP_109681757.1">
    <property type="nucleotide sequence ID" value="NZ_QGGP01000002.1"/>
</dbReference>
<proteinExistence type="predicted"/>
<organism evidence="1 2">
    <name type="scientific">Xanthomarina spongicola</name>
    <dbReference type="NCBI Taxonomy" id="570520"/>
    <lineage>
        <taxon>Bacteria</taxon>
        <taxon>Pseudomonadati</taxon>
        <taxon>Bacteroidota</taxon>
        <taxon>Flavobacteriia</taxon>
        <taxon>Flavobacteriales</taxon>
        <taxon>Flavobacteriaceae</taxon>
        <taxon>Xanthomarina</taxon>
    </lineage>
</organism>
<dbReference type="OrthoDB" id="1446120at2"/>
<gene>
    <name evidence="1" type="ORF">LX78_01241</name>
</gene>
<dbReference type="Proteomes" id="UP000245430">
    <property type="component" value="Unassembled WGS sequence"/>
</dbReference>
<name>A0A316DPA0_9FLAO</name>
<dbReference type="EMBL" id="QGGP01000002">
    <property type="protein sequence ID" value="PWK19891.1"/>
    <property type="molecule type" value="Genomic_DNA"/>
</dbReference>
<accession>A0A316DPA0</accession>
<comment type="caution">
    <text evidence="1">The sequence shown here is derived from an EMBL/GenBank/DDBJ whole genome shotgun (WGS) entry which is preliminary data.</text>
</comment>
<dbReference type="AlphaFoldDB" id="A0A316DPA0"/>
<evidence type="ECO:0000313" key="1">
    <source>
        <dbReference type="EMBL" id="PWK19891.1"/>
    </source>
</evidence>
<evidence type="ECO:0008006" key="3">
    <source>
        <dbReference type="Google" id="ProtNLM"/>
    </source>
</evidence>
<evidence type="ECO:0000313" key="2">
    <source>
        <dbReference type="Proteomes" id="UP000245430"/>
    </source>
</evidence>
<sequence length="77" mass="9023">MTLRKFKPGDWVKIKGLPSNQKMEVLKYVIKKDPLLGITNSNKYLECVWYKNGERNSEIFHQNKLLKIHETGGLYKA</sequence>
<reference evidence="1 2" key="1">
    <citation type="submission" date="2018-05" db="EMBL/GenBank/DDBJ databases">
        <title>Genomic Encyclopedia of Archaeal and Bacterial Type Strains, Phase II (KMG-II): from individual species to whole genera.</title>
        <authorList>
            <person name="Goeker M."/>
        </authorList>
    </citation>
    <scope>NUCLEOTIDE SEQUENCE [LARGE SCALE GENOMIC DNA]</scope>
    <source>
        <strain evidence="1 2">DSM 22637</strain>
    </source>
</reference>